<dbReference type="Proteomes" id="UP000622317">
    <property type="component" value="Unassembled WGS sequence"/>
</dbReference>
<dbReference type="AlphaFoldDB" id="A0A927IFM1"/>
<dbReference type="EMBL" id="JACYFG010000035">
    <property type="protein sequence ID" value="MBD5780252.1"/>
    <property type="molecule type" value="Genomic_DNA"/>
</dbReference>
<accession>A0A927IFM1</accession>
<keyword evidence="2" id="KW-1185">Reference proteome</keyword>
<reference evidence="1" key="1">
    <citation type="submission" date="2020-09" db="EMBL/GenBank/DDBJ databases">
        <title>Pelagicoccus enzymogenes sp. nov. with an EPS production, isolated from marine sediment.</title>
        <authorList>
            <person name="Feng X."/>
        </authorList>
    </citation>
    <scope>NUCLEOTIDE SEQUENCE</scope>
    <source>
        <strain evidence="1">NFK12</strain>
    </source>
</reference>
<dbReference type="PANTHER" id="PTHR39473">
    <property type="match status" value="1"/>
</dbReference>
<name>A0A927IFM1_9BACT</name>
<protein>
    <submittedName>
        <fullName evidence="1">DinB family protein</fullName>
    </submittedName>
</protein>
<sequence>MNLLCANCELLQQGIQLLSRHDDRTFNATDPASYGSGIGAHFRHVLDHYRSFLEGVSLGLIDYDNRERDTAEEKELSVALASLEEVARRMEVAAVDVETSVRVKVCASTEGDDLHSVSSFGRELQFLVSHTVHHYALIAIASRMQGIFPEDGFGVAPSTLKFLNSVQS</sequence>
<evidence type="ECO:0000313" key="1">
    <source>
        <dbReference type="EMBL" id="MBD5780252.1"/>
    </source>
</evidence>
<dbReference type="Gene3D" id="1.20.120.450">
    <property type="entry name" value="dinb family like domain"/>
    <property type="match status" value="1"/>
</dbReference>
<proteinExistence type="predicted"/>
<evidence type="ECO:0000313" key="2">
    <source>
        <dbReference type="Proteomes" id="UP000622317"/>
    </source>
</evidence>
<dbReference type="InterPro" id="IPR034660">
    <property type="entry name" value="DinB/YfiT-like"/>
</dbReference>
<dbReference type="PANTHER" id="PTHR39473:SF1">
    <property type="entry name" value="DINB-LIKE DOMAIN-CONTAINING PROTEIN"/>
    <property type="match status" value="1"/>
</dbReference>
<gene>
    <name evidence="1" type="ORF">IEN85_12180</name>
</gene>
<dbReference type="RefSeq" id="WP_191617363.1">
    <property type="nucleotide sequence ID" value="NZ_JACYFG010000035.1"/>
</dbReference>
<dbReference type="SUPFAM" id="SSF109854">
    <property type="entry name" value="DinB/YfiT-like putative metalloenzymes"/>
    <property type="match status" value="1"/>
</dbReference>
<comment type="caution">
    <text evidence="1">The sequence shown here is derived from an EMBL/GenBank/DDBJ whole genome shotgun (WGS) entry which is preliminary data.</text>
</comment>
<organism evidence="1 2">
    <name type="scientific">Pelagicoccus enzymogenes</name>
    <dbReference type="NCBI Taxonomy" id="2773457"/>
    <lineage>
        <taxon>Bacteria</taxon>
        <taxon>Pseudomonadati</taxon>
        <taxon>Verrucomicrobiota</taxon>
        <taxon>Opitutia</taxon>
        <taxon>Puniceicoccales</taxon>
        <taxon>Pelagicoccaceae</taxon>
        <taxon>Pelagicoccus</taxon>
    </lineage>
</organism>